<accession>A0ABR4BDQ1</accession>
<dbReference type="InterPro" id="IPR029058">
    <property type="entry name" value="AB_hydrolase_fold"/>
</dbReference>
<dbReference type="Proteomes" id="UP001590951">
    <property type="component" value="Unassembled WGS sequence"/>
</dbReference>
<evidence type="ECO:0000313" key="1">
    <source>
        <dbReference type="EMBL" id="KAL2054934.1"/>
    </source>
</evidence>
<gene>
    <name evidence="1" type="ORF">ABVK25_004756</name>
</gene>
<organism evidence="1 2">
    <name type="scientific">Lepraria finkii</name>
    <dbReference type="NCBI Taxonomy" id="1340010"/>
    <lineage>
        <taxon>Eukaryota</taxon>
        <taxon>Fungi</taxon>
        <taxon>Dikarya</taxon>
        <taxon>Ascomycota</taxon>
        <taxon>Pezizomycotina</taxon>
        <taxon>Lecanoromycetes</taxon>
        <taxon>OSLEUM clade</taxon>
        <taxon>Lecanoromycetidae</taxon>
        <taxon>Lecanorales</taxon>
        <taxon>Lecanorineae</taxon>
        <taxon>Stereocaulaceae</taxon>
        <taxon>Lepraria</taxon>
    </lineage>
</organism>
<keyword evidence="2" id="KW-1185">Reference proteome</keyword>
<dbReference type="EMBL" id="JBHFEH010000013">
    <property type="protein sequence ID" value="KAL2054934.1"/>
    <property type="molecule type" value="Genomic_DNA"/>
</dbReference>
<dbReference type="Gene3D" id="3.40.50.1820">
    <property type="entry name" value="alpha/beta hydrolase"/>
    <property type="match status" value="1"/>
</dbReference>
<proteinExistence type="predicted"/>
<evidence type="ECO:0000313" key="2">
    <source>
        <dbReference type="Proteomes" id="UP001590951"/>
    </source>
</evidence>
<evidence type="ECO:0008006" key="3">
    <source>
        <dbReference type="Google" id="ProtNLM"/>
    </source>
</evidence>
<protein>
    <recommendedName>
        <fullName evidence="3">Peptidase S9 prolyl oligopeptidase catalytic domain-containing protein</fullName>
    </recommendedName>
</protein>
<comment type="caution">
    <text evidence="1">The sequence shown here is derived from an EMBL/GenBank/DDBJ whole genome shotgun (WGS) entry which is preliminary data.</text>
</comment>
<name>A0ABR4BDQ1_9LECA</name>
<dbReference type="SUPFAM" id="SSF53474">
    <property type="entry name" value="alpha/beta-Hydrolases"/>
    <property type="match status" value="1"/>
</dbReference>
<reference evidence="1 2" key="1">
    <citation type="submission" date="2024-09" db="EMBL/GenBank/DDBJ databases">
        <title>Rethinking Asexuality: The Enigmatic Case of Functional Sexual Genes in Lepraria (Stereocaulaceae).</title>
        <authorList>
            <person name="Doellman M."/>
            <person name="Sun Y."/>
            <person name="Barcenas-Pena A."/>
            <person name="Lumbsch H.T."/>
            <person name="Grewe F."/>
        </authorList>
    </citation>
    <scope>NUCLEOTIDE SEQUENCE [LARGE SCALE GENOMIC DNA]</scope>
    <source>
        <strain evidence="1 2">Grewe 0041</strain>
    </source>
</reference>
<sequence length="127" mass="14490">MSEQGIFDMKHMIAWGLSCGGYYAVRIAYTQGESLRGAVTYGAGVHLCSDKEWLEKADMHEYPFAFLPAMWKKFGYDSIEEFKEKAQKSFSHVDTGFVERESTRLLLINFQRSSLEGKMDQLLDLSG</sequence>